<dbReference type="EMBL" id="JBHUPA010000016">
    <property type="protein sequence ID" value="MFD2964566.1"/>
    <property type="molecule type" value="Genomic_DNA"/>
</dbReference>
<sequence>MNKELIRKNIFKLLDYSGLTDLAFANVLDLSEKQLRLIKNESAEFSIDDINKACDFFRKSISSINNKEIEVDRKFRDKLITQHKNNPEYSIILEKRPSITYAINFELFHNEKFATEGIGIGSIKALFEDRGWKFSSGYISTAMDRNSDRIKRIPNPERAGWYLYKLR</sequence>
<proteinExistence type="predicted"/>
<gene>
    <name evidence="1" type="ORF">ACFS6J_22385</name>
</gene>
<organism evidence="1 2">
    <name type="scientific">Olivibacter jilunii</name>
    <dbReference type="NCBI Taxonomy" id="985016"/>
    <lineage>
        <taxon>Bacteria</taxon>
        <taxon>Pseudomonadati</taxon>
        <taxon>Bacteroidota</taxon>
        <taxon>Sphingobacteriia</taxon>
        <taxon>Sphingobacteriales</taxon>
        <taxon>Sphingobacteriaceae</taxon>
        <taxon>Olivibacter</taxon>
    </lineage>
</organism>
<reference evidence="2" key="1">
    <citation type="journal article" date="2019" name="Int. J. Syst. Evol. Microbiol.">
        <title>The Global Catalogue of Microorganisms (GCM) 10K type strain sequencing project: providing services to taxonomists for standard genome sequencing and annotation.</title>
        <authorList>
            <consortium name="The Broad Institute Genomics Platform"/>
            <consortium name="The Broad Institute Genome Sequencing Center for Infectious Disease"/>
            <person name="Wu L."/>
            <person name="Ma J."/>
        </authorList>
    </citation>
    <scope>NUCLEOTIDE SEQUENCE [LARGE SCALE GENOMIC DNA]</scope>
    <source>
        <strain evidence="2">KCTC 23098</strain>
    </source>
</reference>
<protein>
    <recommendedName>
        <fullName evidence="3">HTH cro/C1-type domain-containing protein</fullName>
    </recommendedName>
</protein>
<dbReference type="Proteomes" id="UP001597560">
    <property type="component" value="Unassembled WGS sequence"/>
</dbReference>
<keyword evidence="2" id="KW-1185">Reference proteome</keyword>
<comment type="caution">
    <text evidence="1">The sequence shown here is derived from an EMBL/GenBank/DDBJ whole genome shotgun (WGS) entry which is preliminary data.</text>
</comment>
<dbReference type="RefSeq" id="WP_377612825.1">
    <property type="nucleotide sequence ID" value="NZ_JBHUPA010000016.1"/>
</dbReference>
<accession>A0ABW6B579</accession>
<evidence type="ECO:0000313" key="1">
    <source>
        <dbReference type="EMBL" id="MFD2964566.1"/>
    </source>
</evidence>
<evidence type="ECO:0008006" key="3">
    <source>
        <dbReference type="Google" id="ProtNLM"/>
    </source>
</evidence>
<name>A0ABW6B579_9SPHI</name>
<evidence type="ECO:0000313" key="2">
    <source>
        <dbReference type="Proteomes" id="UP001597560"/>
    </source>
</evidence>